<keyword evidence="7 18" id="KW-0378">Hydrolase</keyword>
<keyword evidence="15" id="KW-0472">Membrane</keyword>
<evidence type="ECO:0000256" key="12">
    <source>
        <dbReference type="ARBA" id="ARBA00034000"/>
    </source>
</evidence>
<evidence type="ECO:0000256" key="1">
    <source>
        <dbReference type="ARBA" id="ARBA00007090"/>
    </source>
</evidence>
<dbReference type="GO" id="GO:0008955">
    <property type="term" value="F:peptidoglycan glycosyltransferase activity"/>
    <property type="evidence" value="ECO:0007669"/>
    <property type="project" value="UniProtKB-EC"/>
</dbReference>
<proteinExistence type="inferred from homology"/>
<name>A0A1Y0VW22_PEDPE</name>
<dbReference type="InterPro" id="IPR001460">
    <property type="entry name" value="PCN-bd_Tpept"/>
</dbReference>
<dbReference type="SUPFAM" id="SSF53955">
    <property type="entry name" value="Lysozyme-like"/>
    <property type="match status" value="1"/>
</dbReference>
<comment type="catalytic activity">
    <reaction evidence="12">
        <text>Preferential cleavage: (Ac)2-L-Lys-D-Ala-|-D-Ala. Also transpeptidation of peptidyl-alanyl moieties that are N-acyl substituents of D-alanine.</text>
        <dbReference type="EC" id="3.4.16.4"/>
    </reaction>
</comment>
<dbReference type="PANTHER" id="PTHR32282:SF29">
    <property type="entry name" value="PENICILLIN-BINDING PROTEIN 1A"/>
    <property type="match status" value="1"/>
</dbReference>
<protein>
    <submittedName>
        <fullName evidence="18">Penicillin-binding protein 1A</fullName>
        <ecNumber evidence="18">2.4.1.-</ecNumber>
        <ecNumber evidence="18">3.4.-.-</ecNumber>
    </submittedName>
</protein>
<evidence type="ECO:0000256" key="9">
    <source>
        <dbReference type="ARBA" id="ARBA00022984"/>
    </source>
</evidence>
<dbReference type="Pfam" id="PF00905">
    <property type="entry name" value="Transpeptidase"/>
    <property type="match status" value="1"/>
</dbReference>
<reference evidence="18 19" key="1">
    <citation type="submission" date="2017-05" db="EMBL/GenBank/DDBJ databases">
        <title>Genome sequence of Pediococcus pentosaceus strain SRCM100892.</title>
        <authorList>
            <person name="Cho S.H."/>
        </authorList>
    </citation>
    <scope>NUCLEOTIDE SEQUENCE [LARGE SCALE GENOMIC DNA]</scope>
    <source>
        <strain evidence="18 19">SRCM100892</strain>
    </source>
</reference>
<keyword evidence="10" id="KW-0511">Multifunctional enzyme</keyword>
<dbReference type="GO" id="GO:0030288">
    <property type="term" value="C:outer membrane-bounded periplasmic space"/>
    <property type="evidence" value="ECO:0007669"/>
    <property type="project" value="TreeGrafter"/>
</dbReference>
<evidence type="ECO:0000256" key="3">
    <source>
        <dbReference type="ARBA" id="ARBA00022645"/>
    </source>
</evidence>
<gene>
    <name evidence="18" type="primary">mrcA</name>
    <name evidence="18" type="ORF">S100892_01225</name>
</gene>
<dbReference type="Gene3D" id="1.10.3810.10">
    <property type="entry name" value="Biosynthetic peptidoglycan transglycosylase-like"/>
    <property type="match status" value="1"/>
</dbReference>
<dbReference type="Proteomes" id="UP000196118">
    <property type="component" value="Chromosome"/>
</dbReference>
<organism evidence="18 19">
    <name type="scientific">Pediococcus pentosaceus</name>
    <dbReference type="NCBI Taxonomy" id="1255"/>
    <lineage>
        <taxon>Bacteria</taxon>
        <taxon>Bacillati</taxon>
        <taxon>Bacillota</taxon>
        <taxon>Bacilli</taxon>
        <taxon>Lactobacillales</taxon>
        <taxon>Lactobacillaceae</taxon>
        <taxon>Pediococcus</taxon>
    </lineage>
</organism>
<dbReference type="GO" id="GO:0009002">
    <property type="term" value="F:serine-type D-Ala-D-Ala carboxypeptidase activity"/>
    <property type="evidence" value="ECO:0007669"/>
    <property type="project" value="UniProtKB-EC"/>
</dbReference>
<comment type="similarity">
    <text evidence="1">In the C-terminal section; belongs to the transpeptidase family.</text>
</comment>
<evidence type="ECO:0000256" key="4">
    <source>
        <dbReference type="ARBA" id="ARBA00022670"/>
    </source>
</evidence>
<evidence type="ECO:0000256" key="10">
    <source>
        <dbReference type="ARBA" id="ARBA00023268"/>
    </source>
</evidence>
<dbReference type="RefSeq" id="WP_094104495.1">
    <property type="nucleotide sequence ID" value="NZ_CP046938.1"/>
</dbReference>
<dbReference type="FunFam" id="1.10.3810.10:FF:000001">
    <property type="entry name" value="Penicillin-binding protein 1A"/>
    <property type="match status" value="1"/>
</dbReference>
<dbReference type="NCBIfam" id="TIGR02074">
    <property type="entry name" value="PBP_1a_fam"/>
    <property type="match status" value="1"/>
</dbReference>
<feature type="compositionally biased region" description="Basic residues" evidence="14">
    <location>
        <begin position="11"/>
        <end position="28"/>
    </location>
</feature>
<keyword evidence="15" id="KW-0812">Transmembrane</keyword>
<evidence type="ECO:0000259" key="16">
    <source>
        <dbReference type="Pfam" id="PF00905"/>
    </source>
</evidence>
<keyword evidence="6 18" id="KW-0808">Transferase</keyword>
<evidence type="ECO:0000256" key="15">
    <source>
        <dbReference type="SAM" id="Phobius"/>
    </source>
</evidence>
<evidence type="ECO:0000256" key="11">
    <source>
        <dbReference type="ARBA" id="ARBA00023316"/>
    </source>
</evidence>
<keyword evidence="11" id="KW-0961">Cell wall biogenesis/degradation</keyword>
<evidence type="ECO:0000256" key="8">
    <source>
        <dbReference type="ARBA" id="ARBA00022960"/>
    </source>
</evidence>
<comment type="similarity">
    <text evidence="2">In the N-terminal section; belongs to the glycosyltransferase 51 family.</text>
</comment>
<feature type="domain" description="Penicillin-binding protein transpeptidase" evidence="16">
    <location>
        <begin position="358"/>
        <end position="622"/>
    </location>
</feature>
<feature type="compositionally biased region" description="Low complexity" evidence="14">
    <location>
        <begin position="688"/>
        <end position="714"/>
    </location>
</feature>
<sequence>MNNGNQYQNRPMRRTQHSKMGKHPKPNRHSSLIKKLLLAAVAVFVAMIIFGGGLFMYYAQSAPKITEAKLSSDNATVIYDKDGKVLTRLGSQNREYVKKDKIPKTLKNAIVSIEDRRFYKNNGVDPIRIVGATVANLTGSSLGLQGASTLTQQLVKLSVFSTDASDRTLRVKAQEAWLALKVDKKYSKDQILEFYINKVYMGNGIYGMQTAAKYYFGKSLEKLDLAQLALLAGMPQSPTNYDPISNPKYAKSRRDTVLQAMASNKVITQAQATEAQKESISDGLSETHETSTNSAKKNKIIDPYIKQVLQDLSDKGFDTAKGGLKVYTNMDYAAQKKLYDLANNDQTVQFNDDELQIGATLVNSKNGKIAAMIGGRKTGDVTYGLNRAVQTDRSSGSTAKPLMDYGPAFEYLKWSTYRKVKDTPFTYPGTDTKLYDFDHKFKGTMTVRDALIQSRNVPAIRTLQDVGISKATTFLEGLGITSKEPYNLNNGIGLYISTLQTAAAYAAFANDGIYHKPTYINKIDTNSGKTYTYKSKGVRAMSKATAFLMTSILKGVTTDSQGSGTAANITGMNMASKTGTVAYSKKATEANDIPSSASSDSWMAGYTKDYSLAVWTGYDHPNTSTGYLTQSQTELAQYYWKYMIYYLSQYSSNEDWTMPSTVGKKGTNQYYQIGEDYDETGKSDEYSKNNSSSSWSSYSSKHSNSSYSSRYSSSDADDDDSSSNDTSSEDSSSTPSYSSNVSSNDTTSDSTSTTTSASTTSTSSASDSE</sequence>
<dbReference type="GO" id="GO:0071555">
    <property type="term" value="P:cell wall organization"/>
    <property type="evidence" value="ECO:0007669"/>
    <property type="project" value="UniProtKB-KW"/>
</dbReference>
<dbReference type="Pfam" id="PF00912">
    <property type="entry name" value="Transgly"/>
    <property type="match status" value="1"/>
</dbReference>
<dbReference type="GO" id="GO:0006508">
    <property type="term" value="P:proteolysis"/>
    <property type="evidence" value="ECO:0007669"/>
    <property type="project" value="UniProtKB-KW"/>
</dbReference>
<dbReference type="InterPro" id="IPR012338">
    <property type="entry name" value="Beta-lactam/transpept-like"/>
</dbReference>
<dbReference type="SUPFAM" id="SSF56601">
    <property type="entry name" value="beta-lactamase/transpeptidase-like"/>
    <property type="match status" value="1"/>
</dbReference>
<evidence type="ECO:0000259" key="17">
    <source>
        <dbReference type="Pfam" id="PF00912"/>
    </source>
</evidence>
<comment type="catalytic activity">
    <reaction evidence="13">
        <text>[GlcNAc-(1-&gt;4)-Mur2Ac(oyl-L-Ala-gamma-D-Glu-L-Lys-D-Ala-D-Ala)](n)-di-trans,octa-cis-undecaprenyl diphosphate + beta-D-GlcNAc-(1-&gt;4)-Mur2Ac(oyl-L-Ala-gamma-D-Glu-L-Lys-D-Ala-D-Ala)-di-trans,octa-cis-undecaprenyl diphosphate = [GlcNAc-(1-&gt;4)-Mur2Ac(oyl-L-Ala-gamma-D-Glu-L-Lys-D-Ala-D-Ala)](n+1)-di-trans,octa-cis-undecaprenyl diphosphate + di-trans,octa-cis-undecaprenyl diphosphate + H(+)</text>
        <dbReference type="Rhea" id="RHEA:23708"/>
        <dbReference type="Rhea" id="RHEA-COMP:9602"/>
        <dbReference type="Rhea" id="RHEA-COMP:9603"/>
        <dbReference type="ChEBI" id="CHEBI:15378"/>
        <dbReference type="ChEBI" id="CHEBI:58405"/>
        <dbReference type="ChEBI" id="CHEBI:60033"/>
        <dbReference type="ChEBI" id="CHEBI:78435"/>
        <dbReference type="EC" id="2.4.99.28"/>
    </reaction>
</comment>
<dbReference type="GO" id="GO:0009252">
    <property type="term" value="P:peptidoglycan biosynthetic process"/>
    <property type="evidence" value="ECO:0007669"/>
    <property type="project" value="UniProtKB-KW"/>
</dbReference>
<evidence type="ECO:0000256" key="13">
    <source>
        <dbReference type="ARBA" id="ARBA00049902"/>
    </source>
</evidence>
<keyword evidence="8" id="KW-0133">Cell shape</keyword>
<dbReference type="EMBL" id="CP021474">
    <property type="protein sequence ID" value="ARW19798.1"/>
    <property type="molecule type" value="Genomic_DNA"/>
</dbReference>
<feature type="transmembrane region" description="Helical" evidence="15">
    <location>
        <begin position="36"/>
        <end position="59"/>
    </location>
</feature>
<feature type="region of interest" description="Disordered" evidence="14">
    <location>
        <begin position="1"/>
        <end position="28"/>
    </location>
</feature>
<dbReference type="EC" id="3.4.-.-" evidence="18"/>
<evidence type="ECO:0000313" key="19">
    <source>
        <dbReference type="Proteomes" id="UP000196118"/>
    </source>
</evidence>
<evidence type="ECO:0000313" key="18">
    <source>
        <dbReference type="EMBL" id="ARW19798.1"/>
    </source>
</evidence>
<feature type="region of interest" description="Disordered" evidence="14">
    <location>
        <begin position="680"/>
        <end position="769"/>
    </location>
</feature>
<feature type="domain" description="Glycosyl transferase family 51" evidence="17">
    <location>
        <begin position="83"/>
        <end position="261"/>
    </location>
</feature>
<dbReference type="GO" id="GO:0008360">
    <property type="term" value="P:regulation of cell shape"/>
    <property type="evidence" value="ECO:0007669"/>
    <property type="project" value="UniProtKB-KW"/>
</dbReference>
<dbReference type="EC" id="2.4.1.-" evidence="18"/>
<dbReference type="InterPro" id="IPR036950">
    <property type="entry name" value="PBP_transglycosylase"/>
</dbReference>
<dbReference type="InterPro" id="IPR023346">
    <property type="entry name" value="Lysozyme-like_dom_sf"/>
</dbReference>
<keyword evidence="15" id="KW-1133">Transmembrane helix</keyword>
<dbReference type="GO" id="GO:0008658">
    <property type="term" value="F:penicillin binding"/>
    <property type="evidence" value="ECO:0007669"/>
    <property type="project" value="InterPro"/>
</dbReference>
<keyword evidence="5 18" id="KW-0328">Glycosyltransferase</keyword>
<feature type="compositionally biased region" description="Low complexity" evidence="14">
    <location>
        <begin position="723"/>
        <end position="769"/>
    </location>
</feature>
<evidence type="ECO:0000256" key="7">
    <source>
        <dbReference type="ARBA" id="ARBA00022801"/>
    </source>
</evidence>
<keyword evidence="9" id="KW-0573">Peptidoglycan synthesis</keyword>
<evidence type="ECO:0000256" key="6">
    <source>
        <dbReference type="ARBA" id="ARBA00022679"/>
    </source>
</evidence>
<evidence type="ECO:0000256" key="5">
    <source>
        <dbReference type="ARBA" id="ARBA00022676"/>
    </source>
</evidence>
<keyword evidence="4" id="KW-0645">Protease</keyword>
<dbReference type="PANTHER" id="PTHR32282">
    <property type="entry name" value="BINDING PROTEIN TRANSPEPTIDASE, PUTATIVE-RELATED"/>
    <property type="match status" value="1"/>
</dbReference>
<dbReference type="Gene3D" id="3.40.710.10">
    <property type="entry name" value="DD-peptidase/beta-lactamase superfamily"/>
    <property type="match status" value="1"/>
</dbReference>
<evidence type="ECO:0000256" key="2">
    <source>
        <dbReference type="ARBA" id="ARBA00007739"/>
    </source>
</evidence>
<dbReference type="InterPro" id="IPR050396">
    <property type="entry name" value="Glycosyltr_51/Transpeptidase"/>
</dbReference>
<dbReference type="AlphaFoldDB" id="A0A1Y0VW22"/>
<evidence type="ECO:0000256" key="14">
    <source>
        <dbReference type="SAM" id="MobiDB-lite"/>
    </source>
</evidence>
<keyword evidence="3" id="KW-0121">Carboxypeptidase</keyword>
<accession>A0A1Y0VW22</accession>
<dbReference type="InterPro" id="IPR001264">
    <property type="entry name" value="Glyco_trans_51"/>
</dbReference>